<reference evidence="2" key="2">
    <citation type="submission" date="2025-09" db="UniProtKB">
        <authorList>
            <consortium name="Ensembl"/>
        </authorList>
    </citation>
    <scope>IDENTIFICATION</scope>
</reference>
<dbReference type="InterPro" id="IPR006461">
    <property type="entry name" value="PLAC_motif_containing"/>
</dbReference>
<accession>A0A9J7WX37</accession>
<organism evidence="2 3">
    <name type="scientific">Cyprinus carpio carpio</name>
    <dbReference type="NCBI Taxonomy" id="630221"/>
    <lineage>
        <taxon>Eukaryota</taxon>
        <taxon>Metazoa</taxon>
        <taxon>Chordata</taxon>
        <taxon>Craniata</taxon>
        <taxon>Vertebrata</taxon>
        <taxon>Euteleostomi</taxon>
        <taxon>Actinopterygii</taxon>
        <taxon>Neopterygii</taxon>
        <taxon>Teleostei</taxon>
        <taxon>Ostariophysi</taxon>
        <taxon>Cypriniformes</taxon>
        <taxon>Cyprinidae</taxon>
        <taxon>Cyprininae</taxon>
        <taxon>Cyprinus</taxon>
    </lineage>
</organism>
<sequence>MYTELQATQNGIFMNKSRITMTTVIVQTPQKSGWNSGICDCCQDMNSCCYGFWCFPCFTCTTTGDFGESTCLPLLDIFGPGIMAAFGVPVCVPPVTLGMRVAVRHKYDIGVSFSFPSTNERQNQRGLQKNHCSYVLQQGSICEDIMVSCCCIWCSWCQMSREIKARKQTVTVLTTYPVIQSIPMATTTQVVSTQQSVGVIGAAPVAPAVQMAPISYVTKDVK</sequence>
<dbReference type="NCBIfam" id="TIGR01571">
    <property type="entry name" value="A_thal_Cys_rich"/>
    <property type="match status" value="1"/>
</dbReference>
<dbReference type="Proteomes" id="UP001108240">
    <property type="component" value="Unplaced"/>
</dbReference>
<keyword evidence="3" id="KW-1185">Reference proteome</keyword>
<dbReference type="Pfam" id="PF04749">
    <property type="entry name" value="PLAC8"/>
    <property type="match status" value="1"/>
</dbReference>
<evidence type="ECO:0000313" key="2">
    <source>
        <dbReference type="Ensembl" id="ENSCCRP00000099504.1"/>
    </source>
</evidence>
<evidence type="ECO:0000256" key="1">
    <source>
        <dbReference type="ARBA" id="ARBA00009024"/>
    </source>
</evidence>
<dbReference type="Ensembl" id="ENSCCRT00000163258.1">
    <property type="protein sequence ID" value="ENSCCRP00000099504.1"/>
    <property type="gene ID" value="ENSCCRG00000078589.1"/>
</dbReference>
<reference evidence="2" key="1">
    <citation type="submission" date="2025-08" db="UniProtKB">
        <authorList>
            <consortium name="Ensembl"/>
        </authorList>
    </citation>
    <scope>IDENTIFICATION</scope>
</reference>
<dbReference type="PANTHER" id="PTHR15907">
    <property type="entry name" value="DUF614 FAMILY PROTEIN-RELATED"/>
    <property type="match status" value="1"/>
</dbReference>
<dbReference type="AlphaFoldDB" id="A0A9J7WX37"/>
<evidence type="ECO:0000313" key="3">
    <source>
        <dbReference type="Proteomes" id="UP001108240"/>
    </source>
</evidence>
<proteinExistence type="inferred from homology"/>
<dbReference type="OMA" id="FGIAICV"/>
<comment type="similarity">
    <text evidence="1">Belongs to the cornifelin family.</text>
</comment>
<dbReference type="GeneTree" id="ENSGT00940000163701"/>
<protein>
    <submittedName>
        <fullName evidence="2">Uncharacterized protein</fullName>
    </submittedName>
</protein>
<name>A0A9J7WX37_CYPCA</name>